<protein>
    <submittedName>
        <fullName evidence="1">Protease inhibitor/seed storage/lipid transfer family protein</fullName>
    </submittedName>
</protein>
<name>A0ACC1YMV1_MELAZ</name>
<proteinExistence type="predicted"/>
<reference evidence="1 2" key="1">
    <citation type="journal article" date="2023" name="Science">
        <title>Complex scaffold remodeling in plant triterpene biosynthesis.</title>
        <authorList>
            <person name="De La Pena R."/>
            <person name="Hodgson H."/>
            <person name="Liu J.C."/>
            <person name="Stephenson M.J."/>
            <person name="Martin A.C."/>
            <person name="Owen C."/>
            <person name="Harkess A."/>
            <person name="Leebens-Mack J."/>
            <person name="Jimenez L.E."/>
            <person name="Osbourn A."/>
            <person name="Sattely E.S."/>
        </authorList>
    </citation>
    <scope>NUCLEOTIDE SEQUENCE [LARGE SCALE GENOMIC DNA]</scope>
    <source>
        <strain evidence="2">cv. JPN11</strain>
        <tissue evidence="1">Leaf</tissue>
    </source>
</reference>
<keyword evidence="1" id="KW-0646">Protease inhibitor</keyword>
<evidence type="ECO:0000313" key="1">
    <source>
        <dbReference type="EMBL" id="KAJ4724364.1"/>
    </source>
</evidence>
<accession>A0ACC1YMV1</accession>
<sequence>MAVGNVRCLVLVVLMIAGTLIFGDIQVSAQCGGSIPNLVAQCSSFVGVKGPKIPPSTGCCSAVKSADIPCVCSLVTPDIEKLISMEKVVFVARTCGINVPPGKKCGSYTVPPGRLI</sequence>
<dbReference type="EMBL" id="CM051395">
    <property type="protein sequence ID" value="KAJ4724364.1"/>
    <property type="molecule type" value="Genomic_DNA"/>
</dbReference>
<evidence type="ECO:0000313" key="2">
    <source>
        <dbReference type="Proteomes" id="UP001164539"/>
    </source>
</evidence>
<gene>
    <name evidence="1" type="ORF">OWV82_003365</name>
</gene>
<dbReference type="Proteomes" id="UP001164539">
    <property type="component" value="Chromosome 2"/>
</dbReference>
<organism evidence="1 2">
    <name type="scientific">Melia azedarach</name>
    <name type="common">Chinaberry tree</name>
    <dbReference type="NCBI Taxonomy" id="155640"/>
    <lineage>
        <taxon>Eukaryota</taxon>
        <taxon>Viridiplantae</taxon>
        <taxon>Streptophyta</taxon>
        <taxon>Embryophyta</taxon>
        <taxon>Tracheophyta</taxon>
        <taxon>Spermatophyta</taxon>
        <taxon>Magnoliopsida</taxon>
        <taxon>eudicotyledons</taxon>
        <taxon>Gunneridae</taxon>
        <taxon>Pentapetalae</taxon>
        <taxon>rosids</taxon>
        <taxon>malvids</taxon>
        <taxon>Sapindales</taxon>
        <taxon>Meliaceae</taxon>
        <taxon>Melia</taxon>
    </lineage>
</organism>
<keyword evidence="2" id="KW-1185">Reference proteome</keyword>
<comment type="caution">
    <text evidence="1">The sequence shown here is derived from an EMBL/GenBank/DDBJ whole genome shotgun (WGS) entry which is preliminary data.</text>
</comment>